<dbReference type="InterPro" id="IPR014469">
    <property type="entry name" value="DUF2271"/>
</dbReference>
<protein>
    <submittedName>
        <fullName evidence="2">DUF2271 domain-containing protein</fullName>
    </submittedName>
</protein>
<name>A0ABV0D1M9_9SPHN</name>
<organism evidence="2 3">
    <name type="scientific">Aurantiacibacter flavus</name>
    <dbReference type="NCBI Taxonomy" id="3145232"/>
    <lineage>
        <taxon>Bacteria</taxon>
        <taxon>Pseudomonadati</taxon>
        <taxon>Pseudomonadota</taxon>
        <taxon>Alphaproteobacteria</taxon>
        <taxon>Sphingomonadales</taxon>
        <taxon>Erythrobacteraceae</taxon>
        <taxon>Aurantiacibacter</taxon>
    </lineage>
</organism>
<dbReference type="Pfam" id="PF10029">
    <property type="entry name" value="DUF2271"/>
    <property type="match status" value="1"/>
</dbReference>
<keyword evidence="3" id="KW-1185">Reference proteome</keyword>
<sequence length="167" mass="17908">MRLTSFAAAAVLASPALAAPALANSGTVTVEIPQASVRTYRKPFVAVWIENAAGDNVRTVQVLHDQARIARRWLPDLRSWWRQGGNAMSMPADGISSPTRAPGQHRFALTGLERLTPGNYSVVVEAARENGGRELVKVPFRLQRGRAANASASGSREVGQVSVAIRP</sequence>
<feature type="chain" id="PRO_5045177598" evidence="1">
    <location>
        <begin position="19"/>
        <end position="167"/>
    </location>
</feature>
<keyword evidence="1" id="KW-0732">Signal</keyword>
<comment type="caution">
    <text evidence="2">The sequence shown here is derived from an EMBL/GenBank/DDBJ whole genome shotgun (WGS) entry which is preliminary data.</text>
</comment>
<proteinExistence type="predicted"/>
<accession>A0ABV0D1M9</accession>
<evidence type="ECO:0000313" key="3">
    <source>
        <dbReference type="Proteomes" id="UP001484535"/>
    </source>
</evidence>
<evidence type="ECO:0000313" key="2">
    <source>
        <dbReference type="EMBL" id="MEN7537830.1"/>
    </source>
</evidence>
<dbReference type="PIRSF" id="PIRSF014995">
    <property type="entry name" value="UCP014995"/>
    <property type="match status" value="1"/>
</dbReference>
<reference evidence="2 3" key="1">
    <citation type="submission" date="2024-05" db="EMBL/GenBank/DDBJ databases">
        <authorList>
            <person name="Park S."/>
        </authorList>
    </citation>
    <scope>NUCLEOTIDE SEQUENCE [LARGE SCALE GENOMIC DNA]</scope>
    <source>
        <strain evidence="2 3">DGU5</strain>
    </source>
</reference>
<dbReference type="Proteomes" id="UP001484535">
    <property type="component" value="Unassembled WGS sequence"/>
</dbReference>
<evidence type="ECO:0000256" key="1">
    <source>
        <dbReference type="SAM" id="SignalP"/>
    </source>
</evidence>
<dbReference type="EMBL" id="JBDLBR010000003">
    <property type="protein sequence ID" value="MEN7537830.1"/>
    <property type="molecule type" value="Genomic_DNA"/>
</dbReference>
<feature type="signal peptide" evidence="1">
    <location>
        <begin position="1"/>
        <end position="18"/>
    </location>
</feature>
<gene>
    <name evidence="2" type="ORF">ABDJ38_11655</name>
</gene>
<dbReference type="RefSeq" id="WP_346785271.1">
    <property type="nucleotide sequence ID" value="NZ_JBDLBR010000003.1"/>
</dbReference>